<dbReference type="InterPro" id="IPR000219">
    <property type="entry name" value="DH_dom"/>
</dbReference>
<organism evidence="4 5">
    <name type="scientific">Desmophyllum pertusum</name>
    <dbReference type="NCBI Taxonomy" id="174260"/>
    <lineage>
        <taxon>Eukaryota</taxon>
        <taxon>Metazoa</taxon>
        <taxon>Cnidaria</taxon>
        <taxon>Anthozoa</taxon>
        <taxon>Hexacorallia</taxon>
        <taxon>Scleractinia</taxon>
        <taxon>Caryophylliina</taxon>
        <taxon>Caryophylliidae</taxon>
        <taxon>Desmophyllum</taxon>
    </lineage>
</organism>
<dbReference type="GO" id="GO:0005085">
    <property type="term" value="F:guanyl-nucleotide exchange factor activity"/>
    <property type="evidence" value="ECO:0007669"/>
    <property type="project" value="UniProtKB-KW"/>
</dbReference>
<evidence type="ECO:0000313" key="5">
    <source>
        <dbReference type="Proteomes" id="UP001163046"/>
    </source>
</evidence>
<dbReference type="InterPro" id="IPR039919">
    <property type="entry name" value="ARHGEF10/ARHGEF17"/>
</dbReference>
<comment type="caution">
    <text evidence="4">The sequence shown here is derived from an EMBL/GenBank/DDBJ whole genome shotgun (WGS) entry which is preliminary data.</text>
</comment>
<dbReference type="PANTHER" id="PTHR12877:SF7">
    <property type="entry name" value="RHO GUANINE NUCLEOTIDE EXCHANGE FACTOR 10-LIKE PROTEIN"/>
    <property type="match status" value="1"/>
</dbReference>
<evidence type="ECO:0000313" key="4">
    <source>
        <dbReference type="EMBL" id="KAJ7394836.1"/>
    </source>
</evidence>
<protein>
    <submittedName>
        <fullName evidence="4">Rho guanine nucleotide exchange factor</fullName>
    </submittedName>
</protein>
<evidence type="ECO:0000256" key="1">
    <source>
        <dbReference type="ARBA" id="ARBA00022658"/>
    </source>
</evidence>
<evidence type="ECO:0000256" key="2">
    <source>
        <dbReference type="SAM" id="MobiDB-lite"/>
    </source>
</evidence>
<reference evidence="4" key="1">
    <citation type="submission" date="2023-01" db="EMBL/GenBank/DDBJ databases">
        <title>Genome assembly of the deep-sea coral Lophelia pertusa.</title>
        <authorList>
            <person name="Herrera S."/>
            <person name="Cordes E."/>
        </authorList>
    </citation>
    <scope>NUCLEOTIDE SEQUENCE</scope>
    <source>
        <strain evidence="4">USNM1676648</strain>
        <tissue evidence="4">Polyp</tissue>
    </source>
</reference>
<accession>A0A9X0A7G6</accession>
<dbReference type="OrthoDB" id="5969286at2759"/>
<feature type="compositionally biased region" description="Acidic residues" evidence="2">
    <location>
        <begin position="396"/>
        <end position="407"/>
    </location>
</feature>
<dbReference type="SUPFAM" id="SSF48065">
    <property type="entry name" value="DBL homology domain (DH-domain)"/>
    <property type="match status" value="1"/>
</dbReference>
<feature type="compositionally biased region" description="Polar residues" evidence="2">
    <location>
        <begin position="74"/>
        <end position="85"/>
    </location>
</feature>
<dbReference type="PROSITE" id="PS50010">
    <property type="entry name" value="DH_2"/>
    <property type="match status" value="1"/>
</dbReference>
<feature type="compositionally biased region" description="Basic and acidic residues" evidence="2">
    <location>
        <begin position="27"/>
        <end position="43"/>
    </location>
</feature>
<feature type="region of interest" description="Disordered" evidence="2">
    <location>
        <begin position="360"/>
        <end position="407"/>
    </location>
</feature>
<feature type="region of interest" description="Disordered" evidence="2">
    <location>
        <begin position="1"/>
        <end position="253"/>
    </location>
</feature>
<feature type="domain" description="DH" evidence="3">
    <location>
        <begin position="507"/>
        <end position="681"/>
    </location>
</feature>
<feature type="compositionally biased region" description="Basic and acidic residues" evidence="2">
    <location>
        <begin position="166"/>
        <end position="178"/>
    </location>
</feature>
<dbReference type="Pfam" id="PF19057">
    <property type="entry name" value="PH_19"/>
    <property type="match status" value="1"/>
</dbReference>
<dbReference type="Proteomes" id="UP001163046">
    <property type="component" value="Unassembled WGS sequence"/>
</dbReference>
<keyword evidence="1" id="KW-0344">Guanine-nucleotide releasing factor</keyword>
<dbReference type="SMART" id="SM00325">
    <property type="entry name" value="RhoGEF"/>
    <property type="match status" value="1"/>
</dbReference>
<keyword evidence="5" id="KW-1185">Reference proteome</keyword>
<dbReference type="Pfam" id="PF00621">
    <property type="entry name" value="RhoGEF"/>
    <property type="match status" value="1"/>
</dbReference>
<dbReference type="PANTHER" id="PTHR12877">
    <property type="entry name" value="RHO GUANINE NUCLEOTIDE EXCHANGE FACTOR"/>
    <property type="match status" value="1"/>
</dbReference>
<sequence>MASKLEDSVRSDRDSMVYDDVASQGDLSKDSITEPEDVQEKGDSGALVKRNKCIKTPGQKASESKESTVKKGLSVQSNAIKSNNVDGGHGEKIKDSDSNNDDQESHKDKRKIRKDSDKELWTPVKCDSNENMDSKDSNDAIKTGEVTVDDSLDSHPTKPPRRHPQKKLERAASGELDQKTSPIHSPGNDPVKPPRRRLPQPPKSGKTQSEVIGSANSDEALSVTSDGSEQKPTEIVCKPVLTSSPNQDEIPGLSVETIDKMDTSRRVLSFLDESSAGGVRKVESFYDFLYSEDDSNSVAEVTSPIPLQQGDRIGSALTGSEDHLYDAVPVEDSVAESFSRRSSNGTYDEVIVNQEAYVMPSHEDESDEFSESDPWGSDFETEDDVTDAGSIRTQEDFNDEEEEDPYDSVEISPMMERKRPFRFVSEITSFSPFSSGKKSSLGVPGLKGQLIGCLGLSKSPSLPYLASNQKDDETDAVYVDPDITDSVNYQQPVMPPMPEGLSPEQIKRYQIVKFMLESEADYMRLLDQLSKQYELPIRERDLLEPSKIDIIFQHVHRVLQCHAMFNIALSARMADWTPRRKWEISYMPCGYVNNFSKAMDTVKIACRTHLAFAQFLKSRRQSSRERDSLHHLMLKPVQRFPQILALLQELLLVTPRDHPDRVPLQLALTQLECLAESLKERKREAELRNKVKLLDGLVAQSHKPLASGNRYFIRQDDFVQCTVEGESILGTKKRRIIMLSDMLLCVSLIKGKKDRAMHMVIDPKAKYKLKWNVPLNDVDIVEYGPGVNILTSSYRTTISHSKEGQYRSTYSGCREHFEDLQQDLAVIGQIAGLAATLRRSYRVLDGEKVQQWHKAVQRTIEEETRLANLYWLELSLPSKHGHVNYIFSTDSHR</sequence>
<evidence type="ECO:0000259" key="3">
    <source>
        <dbReference type="PROSITE" id="PS50010"/>
    </source>
</evidence>
<proteinExistence type="predicted"/>
<dbReference type="GO" id="GO:0051496">
    <property type="term" value="P:positive regulation of stress fiber assembly"/>
    <property type="evidence" value="ECO:0007669"/>
    <property type="project" value="TreeGrafter"/>
</dbReference>
<dbReference type="AlphaFoldDB" id="A0A9X0A7G6"/>
<dbReference type="GO" id="GO:0030036">
    <property type="term" value="P:actin cytoskeleton organization"/>
    <property type="evidence" value="ECO:0007669"/>
    <property type="project" value="TreeGrafter"/>
</dbReference>
<dbReference type="Gene3D" id="1.20.900.10">
    <property type="entry name" value="Dbl homology (DH) domain"/>
    <property type="match status" value="1"/>
</dbReference>
<dbReference type="InterPro" id="IPR035899">
    <property type="entry name" value="DBL_dom_sf"/>
</dbReference>
<feature type="compositionally biased region" description="Basic and acidic residues" evidence="2">
    <location>
        <begin position="88"/>
        <end position="107"/>
    </location>
</feature>
<feature type="compositionally biased region" description="Basic and acidic residues" evidence="2">
    <location>
        <begin position="1"/>
        <end position="16"/>
    </location>
</feature>
<name>A0A9X0A7G6_9CNID</name>
<feature type="compositionally biased region" description="Polar residues" evidence="2">
    <location>
        <begin position="205"/>
        <end position="227"/>
    </location>
</feature>
<dbReference type="EMBL" id="MU825396">
    <property type="protein sequence ID" value="KAJ7394836.1"/>
    <property type="molecule type" value="Genomic_DNA"/>
</dbReference>
<gene>
    <name evidence="4" type="primary">ARHGEF10</name>
    <name evidence="4" type="ORF">OS493_000671</name>
</gene>